<dbReference type="PIRSF" id="PIRSF000089">
    <property type="entry name" value="Electra_flavoP_a"/>
    <property type="match status" value="1"/>
</dbReference>
<feature type="binding site" evidence="8">
    <location>
        <begin position="268"/>
        <end position="269"/>
    </location>
    <ligand>
        <name>FAD</name>
        <dbReference type="ChEBI" id="CHEBI:57692"/>
    </ligand>
</feature>
<evidence type="ECO:0000256" key="8">
    <source>
        <dbReference type="PIRSR" id="PIRSR000089-1"/>
    </source>
</evidence>
<accession>A0AAV1IKQ3</accession>
<dbReference type="EMBL" id="CAUYUE010000018">
    <property type="protein sequence ID" value="CAK0787923.1"/>
    <property type="molecule type" value="Genomic_DNA"/>
</dbReference>
<keyword evidence="6 7" id="KW-0249">Electron transport</keyword>
<feature type="binding site" evidence="8">
    <location>
        <position position="320"/>
    </location>
    <ligand>
        <name>FAD</name>
        <dbReference type="ChEBI" id="CHEBI:57692"/>
    </ligand>
</feature>
<comment type="subunit">
    <text evidence="7">Heterodimer of an alpha and a beta subunit.</text>
</comment>
<dbReference type="AlphaFoldDB" id="A0AAV1IKQ3"/>
<evidence type="ECO:0000256" key="3">
    <source>
        <dbReference type="ARBA" id="ARBA00022448"/>
    </source>
</evidence>
<protein>
    <recommendedName>
        <fullName evidence="7">Electron transfer flavoprotein subunit alpha</fullName>
        <shortName evidence="7">Alpha-ETF</shortName>
    </recommendedName>
</protein>
<comment type="caution">
    <text evidence="10">The sequence shown here is derived from an EMBL/GenBank/DDBJ whole genome shotgun (WGS) entry which is preliminary data.</text>
</comment>
<keyword evidence="3 7" id="KW-0813">Transport</keyword>
<evidence type="ECO:0000313" key="10">
    <source>
        <dbReference type="EMBL" id="CAK0787923.1"/>
    </source>
</evidence>
<dbReference type="InterPro" id="IPR033947">
    <property type="entry name" value="ETF_alpha_N"/>
</dbReference>
<feature type="domain" description="Electron transfer flavoprotein alpha/beta-subunit N-terminal" evidence="9">
    <location>
        <begin position="34"/>
        <end position="211"/>
    </location>
</feature>
<dbReference type="GO" id="GO:0050660">
    <property type="term" value="F:flavin adenine dinucleotide binding"/>
    <property type="evidence" value="ECO:0007669"/>
    <property type="project" value="InterPro"/>
</dbReference>
<dbReference type="Pfam" id="PF00766">
    <property type="entry name" value="ETF_alpha"/>
    <property type="match status" value="1"/>
</dbReference>
<evidence type="ECO:0000256" key="6">
    <source>
        <dbReference type="ARBA" id="ARBA00022982"/>
    </source>
</evidence>
<feature type="binding site" evidence="8">
    <location>
        <position position="243"/>
    </location>
    <ligand>
        <name>FAD</name>
        <dbReference type="ChEBI" id="CHEBI:57692"/>
    </ligand>
</feature>
<dbReference type="SMART" id="SM00893">
    <property type="entry name" value="ETF"/>
    <property type="match status" value="1"/>
</dbReference>
<dbReference type="Proteomes" id="UP001314263">
    <property type="component" value="Unassembled WGS sequence"/>
</dbReference>
<dbReference type="Pfam" id="PF01012">
    <property type="entry name" value="ETF"/>
    <property type="match status" value="1"/>
</dbReference>
<dbReference type="GO" id="GO:0009055">
    <property type="term" value="F:electron transfer activity"/>
    <property type="evidence" value="ECO:0007669"/>
    <property type="project" value="InterPro"/>
</dbReference>
<comment type="cofactor">
    <cofactor evidence="7 8">
        <name>FAD</name>
        <dbReference type="ChEBI" id="CHEBI:57692"/>
    </cofactor>
    <text evidence="7 8">Binds 1 FAD per dimer.</text>
</comment>
<evidence type="ECO:0000256" key="4">
    <source>
        <dbReference type="ARBA" id="ARBA00022630"/>
    </source>
</evidence>
<keyword evidence="7" id="KW-0496">Mitochondrion</keyword>
<name>A0AAV1IKQ3_9CHLO</name>
<evidence type="ECO:0000259" key="9">
    <source>
        <dbReference type="SMART" id="SM00893"/>
    </source>
</evidence>
<evidence type="ECO:0000256" key="2">
    <source>
        <dbReference type="ARBA" id="ARBA00005817"/>
    </source>
</evidence>
<comment type="similarity">
    <text evidence="2 7">Belongs to the ETF alpha-subunit/FixB family.</text>
</comment>
<evidence type="ECO:0000313" key="11">
    <source>
        <dbReference type="Proteomes" id="UP001314263"/>
    </source>
</evidence>
<dbReference type="PANTHER" id="PTHR43153:SF1">
    <property type="entry name" value="ELECTRON TRANSFER FLAVOPROTEIN SUBUNIT ALPHA, MITOCHONDRIAL"/>
    <property type="match status" value="1"/>
</dbReference>
<dbReference type="Gene3D" id="3.40.50.1220">
    <property type="entry name" value="TPP-binding domain"/>
    <property type="match status" value="1"/>
</dbReference>
<reference evidence="10 11" key="1">
    <citation type="submission" date="2023-10" db="EMBL/GenBank/DDBJ databases">
        <authorList>
            <person name="Maclean D."/>
            <person name="Macfadyen A."/>
        </authorList>
    </citation>
    <scope>NUCLEOTIDE SEQUENCE [LARGE SCALE GENOMIC DNA]</scope>
</reference>
<dbReference type="PROSITE" id="PS00696">
    <property type="entry name" value="ETF_ALPHA"/>
    <property type="match status" value="1"/>
</dbReference>
<dbReference type="FunFam" id="3.40.50.1220:FF:000001">
    <property type="entry name" value="Electron transfer flavoprotein, alpha subunit"/>
    <property type="match status" value="1"/>
</dbReference>
<gene>
    <name evidence="10" type="ORF">CVIRNUC_011145</name>
</gene>
<sequence>MLAPRTGIRKCVAFRAHSQLVIQSPCMRSFLISTLVVAQSKADHVGPAVLSAVSAAKAIGGDITILLTGKDVASASEHASRVQAVSKVLTAEDAQLEWLPAERLAPLLEAVQRKRGFSHIASASNSFARNLLPRAAALLDVQPASDVTEVVDPDTFVRPIYAGNALQTIRFSGDGPRMFTVRASSFPPAQVEDSPVASVEAVSEEELNACQGDSFGSEWVGQDVSTSERPELGSAKVVISGGRALKSADNFKMLYELADQLQGAVGATRAAVDAGYVPNDMQVGQTGKVVAPDLYIAVGISGAIQHLAGMKDSKCIVAINSDPESPIFQIADYGFVGDLFECIPALSKQIQSIKGA</sequence>
<comment type="function">
    <text evidence="7">The electron transfer flavoprotein serves as a specific electron acceptor for several dehydrogenases, including five acyl-CoA dehydrogenases, glutaryl-CoA and sarcosine dehydrogenase. It transfers the electrons to the main mitochondrial respiratory chain via ETF-ubiquinone oxidoreductase (ETF dehydrogenase).</text>
</comment>
<evidence type="ECO:0000256" key="1">
    <source>
        <dbReference type="ARBA" id="ARBA00004305"/>
    </source>
</evidence>
<dbReference type="SUPFAM" id="SSF52402">
    <property type="entry name" value="Adenine nucleotide alpha hydrolases-like"/>
    <property type="match status" value="1"/>
</dbReference>
<keyword evidence="5 7" id="KW-0274">FAD</keyword>
<feature type="binding site" evidence="8">
    <location>
        <begin position="299"/>
        <end position="306"/>
    </location>
    <ligand>
        <name>FAD</name>
        <dbReference type="ChEBI" id="CHEBI:57692"/>
    </ligand>
</feature>
<dbReference type="InterPro" id="IPR014730">
    <property type="entry name" value="ETF_a/b_N"/>
</dbReference>
<dbReference type="PANTHER" id="PTHR43153">
    <property type="entry name" value="ELECTRON TRANSFER FLAVOPROTEIN ALPHA"/>
    <property type="match status" value="1"/>
</dbReference>
<dbReference type="GO" id="GO:0005759">
    <property type="term" value="C:mitochondrial matrix"/>
    <property type="evidence" value="ECO:0007669"/>
    <property type="project" value="UniProtKB-SubCell"/>
</dbReference>
<comment type="subcellular location">
    <subcellularLocation>
        <location evidence="1 7">Mitochondrion matrix</location>
    </subcellularLocation>
</comment>
<keyword evidence="11" id="KW-1185">Reference proteome</keyword>
<evidence type="ECO:0000256" key="7">
    <source>
        <dbReference type="PIRNR" id="PIRNR000089"/>
    </source>
</evidence>
<dbReference type="GO" id="GO:0033539">
    <property type="term" value="P:fatty acid beta-oxidation using acyl-CoA dehydrogenase"/>
    <property type="evidence" value="ECO:0007669"/>
    <property type="project" value="TreeGrafter"/>
</dbReference>
<evidence type="ECO:0000256" key="5">
    <source>
        <dbReference type="ARBA" id="ARBA00022827"/>
    </source>
</evidence>
<dbReference type="InterPro" id="IPR029035">
    <property type="entry name" value="DHS-like_NAD/FAD-binding_dom"/>
</dbReference>
<dbReference type="InterPro" id="IPR018206">
    <property type="entry name" value="ETF_asu_C_CS"/>
</dbReference>
<dbReference type="SUPFAM" id="SSF52467">
    <property type="entry name" value="DHS-like NAD/FAD-binding domain"/>
    <property type="match status" value="1"/>
</dbReference>
<feature type="binding site" evidence="8">
    <location>
        <begin position="282"/>
        <end position="286"/>
    </location>
    <ligand>
        <name>FAD</name>
        <dbReference type="ChEBI" id="CHEBI:57692"/>
    </ligand>
</feature>
<dbReference type="InterPro" id="IPR001308">
    <property type="entry name" value="ETF_a/FixB"/>
</dbReference>
<organism evidence="10 11">
    <name type="scientific">Coccomyxa viridis</name>
    <dbReference type="NCBI Taxonomy" id="1274662"/>
    <lineage>
        <taxon>Eukaryota</taxon>
        <taxon>Viridiplantae</taxon>
        <taxon>Chlorophyta</taxon>
        <taxon>core chlorophytes</taxon>
        <taxon>Trebouxiophyceae</taxon>
        <taxon>Trebouxiophyceae incertae sedis</taxon>
        <taxon>Coccomyxaceae</taxon>
        <taxon>Coccomyxa</taxon>
    </lineage>
</organism>
<dbReference type="InterPro" id="IPR014731">
    <property type="entry name" value="ETF_asu_C"/>
</dbReference>
<proteinExistence type="inferred from homology"/>
<dbReference type="Gene3D" id="3.40.50.620">
    <property type="entry name" value="HUPs"/>
    <property type="match status" value="1"/>
</dbReference>
<dbReference type="InterPro" id="IPR014729">
    <property type="entry name" value="Rossmann-like_a/b/a_fold"/>
</dbReference>
<dbReference type="CDD" id="cd01715">
    <property type="entry name" value="ETF_alpha"/>
    <property type="match status" value="1"/>
</dbReference>
<keyword evidence="4 7" id="KW-0285">Flavoprotein</keyword>